<comment type="caution">
    <text evidence="1">The sequence shown here is derived from an EMBL/GenBank/DDBJ whole genome shotgun (WGS) entry which is preliminary data.</text>
</comment>
<gene>
    <name evidence="1" type="ORF">GM921_06690</name>
</gene>
<keyword evidence="2" id="KW-1185">Reference proteome</keyword>
<evidence type="ECO:0000313" key="1">
    <source>
        <dbReference type="EMBL" id="MBB2145162.1"/>
    </source>
</evidence>
<evidence type="ECO:0000313" key="2">
    <source>
        <dbReference type="Proteomes" id="UP000601055"/>
    </source>
</evidence>
<evidence type="ECO:0008006" key="3">
    <source>
        <dbReference type="Google" id="ProtNLM"/>
    </source>
</evidence>
<accession>A0A923E0C9</accession>
<dbReference type="RefSeq" id="WP_182921821.1">
    <property type="nucleotide sequence ID" value="NZ_WNXD01000001.1"/>
</dbReference>
<proteinExistence type="predicted"/>
<protein>
    <recommendedName>
        <fullName evidence="3">Lipocalin-like domain-containing protein</fullName>
    </recommendedName>
</protein>
<organism evidence="1 2">
    <name type="scientific">Pedobacter planticolens</name>
    <dbReference type="NCBI Taxonomy" id="2679964"/>
    <lineage>
        <taxon>Bacteria</taxon>
        <taxon>Pseudomonadati</taxon>
        <taxon>Bacteroidota</taxon>
        <taxon>Sphingobacteriia</taxon>
        <taxon>Sphingobacteriales</taxon>
        <taxon>Sphingobacteriaceae</taxon>
        <taxon>Pedobacter</taxon>
    </lineage>
</organism>
<dbReference type="AlphaFoldDB" id="A0A923E0C9"/>
<reference evidence="1" key="1">
    <citation type="submission" date="2019-11" db="EMBL/GenBank/DDBJ databases">
        <title>Description of Pedobacter sp. LMG 31464T.</title>
        <authorList>
            <person name="Carlier A."/>
            <person name="Qi S."/>
            <person name="Vandamme P."/>
        </authorList>
    </citation>
    <scope>NUCLEOTIDE SEQUENCE</scope>
    <source>
        <strain evidence="1">LMG 31464</strain>
    </source>
</reference>
<dbReference type="EMBL" id="WNXD01000001">
    <property type="protein sequence ID" value="MBB2145162.1"/>
    <property type="molecule type" value="Genomic_DNA"/>
</dbReference>
<sequence>MKNFLFASVLICTLLITACKKDDQTTGELFGKWVLTEQYADPGDGSGTYQKVKELKTVTFLPTGETTGEVFEPLTKFKILDSVRLEITTKNINQPLIYYYKVTAKQLVLNPPCIEGCGLKFRRK</sequence>
<name>A0A923E0C9_9SPHI</name>
<dbReference type="PROSITE" id="PS51257">
    <property type="entry name" value="PROKAR_LIPOPROTEIN"/>
    <property type="match status" value="1"/>
</dbReference>
<dbReference type="Proteomes" id="UP000601055">
    <property type="component" value="Unassembled WGS sequence"/>
</dbReference>